<dbReference type="Proteomes" id="UP000309340">
    <property type="component" value="Unassembled WGS sequence"/>
</dbReference>
<evidence type="ECO:0000256" key="3">
    <source>
        <dbReference type="ARBA" id="ARBA00022679"/>
    </source>
</evidence>
<evidence type="ECO:0000313" key="14">
    <source>
        <dbReference type="Proteomes" id="UP000309340"/>
    </source>
</evidence>
<dbReference type="PANTHER" id="PTHR45884:SF2">
    <property type="entry name" value="N-ACETYLTRANSFERASE ECO"/>
    <property type="match status" value="1"/>
</dbReference>
<keyword evidence="14" id="KW-1185">Reference proteome</keyword>
<dbReference type="PANTHER" id="PTHR45884">
    <property type="entry name" value="N-ACETYLTRANSFERASE ECO"/>
    <property type="match status" value="1"/>
</dbReference>
<name>A0A4U0WZ52_9PEZI</name>
<evidence type="ECO:0000256" key="6">
    <source>
        <dbReference type="ARBA" id="ARBA00022833"/>
    </source>
</evidence>
<dbReference type="OrthoDB" id="428854at2759"/>
<keyword evidence="9" id="KW-0012">Acyltransferase</keyword>
<evidence type="ECO:0000256" key="1">
    <source>
        <dbReference type="ARBA" id="ARBA00004123"/>
    </source>
</evidence>
<evidence type="ECO:0000256" key="9">
    <source>
        <dbReference type="ARBA" id="ARBA00023315"/>
    </source>
</evidence>
<keyword evidence="3" id="KW-0808">Transferase</keyword>
<dbReference type="AlphaFoldDB" id="A0A4U0WZ52"/>
<keyword evidence="6" id="KW-0862">Zinc</keyword>
<dbReference type="STRING" id="329884.A0A4U0WZ52"/>
<keyword evidence="4" id="KW-0479">Metal-binding</keyword>
<comment type="caution">
    <text evidence="13">The sequence shown here is derived from an EMBL/GenBank/DDBJ whole genome shotgun (WGS) entry which is preliminary data.</text>
</comment>
<feature type="region of interest" description="Disordered" evidence="10">
    <location>
        <begin position="18"/>
        <end position="71"/>
    </location>
</feature>
<dbReference type="GO" id="GO:0005634">
    <property type="term" value="C:nucleus"/>
    <property type="evidence" value="ECO:0007669"/>
    <property type="project" value="UniProtKB-SubCell"/>
</dbReference>
<evidence type="ECO:0000256" key="10">
    <source>
        <dbReference type="SAM" id="MobiDB-lite"/>
    </source>
</evidence>
<dbReference type="GO" id="GO:0000785">
    <property type="term" value="C:chromatin"/>
    <property type="evidence" value="ECO:0007669"/>
    <property type="project" value="TreeGrafter"/>
</dbReference>
<evidence type="ECO:0000259" key="12">
    <source>
        <dbReference type="Pfam" id="PF13880"/>
    </source>
</evidence>
<evidence type="ECO:0000256" key="5">
    <source>
        <dbReference type="ARBA" id="ARBA00022771"/>
    </source>
</evidence>
<reference evidence="13 14" key="1">
    <citation type="submission" date="2017-03" db="EMBL/GenBank/DDBJ databases">
        <title>Genomes of endolithic fungi from Antarctica.</title>
        <authorList>
            <person name="Coleine C."/>
            <person name="Masonjones S."/>
            <person name="Stajich J.E."/>
        </authorList>
    </citation>
    <scope>NUCLEOTIDE SEQUENCE [LARGE SCALE GENOMIC DNA]</scope>
    <source>
        <strain evidence="13 14">CCFEE 5184</strain>
    </source>
</reference>
<proteinExistence type="inferred from homology"/>
<gene>
    <name evidence="13" type="ORF">B0A55_08081</name>
</gene>
<dbReference type="GO" id="GO:0061733">
    <property type="term" value="F:protein-lysine-acetyltransferase activity"/>
    <property type="evidence" value="ECO:0007669"/>
    <property type="project" value="TreeGrafter"/>
</dbReference>
<evidence type="ECO:0000256" key="2">
    <source>
        <dbReference type="ARBA" id="ARBA00005816"/>
    </source>
</evidence>
<evidence type="ECO:0000256" key="7">
    <source>
        <dbReference type="ARBA" id="ARBA00023242"/>
    </source>
</evidence>
<feature type="domain" description="N-acetyltransferase ESCO acetyl-transferase" evidence="12">
    <location>
        <begin position="381"/>
        <end position="409"/>
    </location>
</feature>
<dbReference type="Pfam" id="PF13878">
    <property type="entry name" value="zf-C2H2_3"/>
    <property type="match status" value="1"/>
</dbReference>
<feature type="domain" description="N-acetyltransferase ESCO acetyl-transferase" evidence="12">
    <location>
        <begin position="307"/>
        <end position="338"/>
    </location>
</feature>
<protein>
    <recommendedName>
        <fullName evidence="15">N-acetyltransferase ECO1</fullName>
    </recommendedName>
</protein>
<sequence>MSVREVMAFPTSIQHLLLSSDGNVPPSTPQRDNAVYSDEPSRPASPPSSPPGFPWEQQTAQDEPQPPPLPTISAFSVLGKRKALADVVDNARPLKKAAIANTKPESKPLAQMQISLGQEVQKKCKTCGMEYVASSAEDRKLHDEYHKQNVEGYDVGKDFVQRARDLTVFEGANSTDSICAVDCFDKPARKRRAQAVLEIVQRELGAVSIPEKEIWDLTSSCMVGGSEPRYRAYLYIRGTKCVGFLLTESITAARRVLGTQTKQTKRPGRVTIASGGALSVLRARKQAAQEAAHQAASQPINLSEESYPAKMGISRIWTSPDHRHQDIAITLLDTAVIHHKRPAARDEQAESAKTPRVGNVSPTATTVFVDRLKPLQRLEGKEDVAFSQPTEAGARLARRWFGTLYGWGVYVD</sequence>
<dbReference type="GO" id="GO:0008270">
    <property type="term" value="F:zinc ion binding"/>
    <property type="evidence" value="ECO:0007669"/>
    <property type="project" value="UniProtKB-KW"/>
</dbReference>
<dbReference type="InterPro" id="IPR028005">
    <property type="entry name" value="AcTrfase_ESCO_Znf_dom"/>
</dbReference>
<accession>A0A4U0WZ52</accession>
<evidence type="ECO:0000259" key="11">
    <source>
        <dbReference type="Pfam" id="PF13878"/>
    </source>
</evidence>
<keyword evidence="8" id="KW-0131">Cell cycle</keyword>
<evidence type="ECO:0008006" key="15">
    <source>
        <dbReference type="Google" id="ProtNLM"/>
    </source>
</evidence>
<keyword evidence="5" id="KW-0863">Zinc-finger</keyword>
<dbReference type="EMBL" id="NAJQ01000490">
    <property type="protein sequence ID" value="TKA68691.1"/>
    <property type="molecule type" value="Genomic_DNA"/>
</dbReference>
<evidence type="ECO:0000313" key="13">
    <source>
        <dbReference type="EMBL" id="TKA68691.1"/>
    </source>
</evidence>
<dbReference type="GO" id="GO:0007064">
    <property type="term" value="P:mitotic sister chromatid cohesion"/>
    <property type="evidence" value="ECO:0007669"/>
    <property type="project" value="TreeGrafter"/>
</dbReference>
<feature type="domain" description="N-acetyltransferase ESCO zinc-finger" evidence="11">
    <location>
        <begin position="111"/>
        <end position="148"/>
    </location>
</feature>
<keyword evidence="7" id="KW-0539">Nucleus</keyword>
<dbReference type="Pfam" id="PF13880">
    <property type="entry name" value="Acetyltransf_13"/>
    <property type="match status" value="2"/>
</dbReference>
<evidence type="ECO:0000256" key="4">
    <source>
        <dbReference type="ARBA" id="ARBA00022723"/>
    </source>
</evidence>
<comment type="similarity">
    <text evidence="2">Belongs to the acetyltransferase family. ECO subfamily.</text>
</comment>
<organism evidence="13 14">
    <name type="scientific">Friedmanniomyces simplex</name>
    <dbReference type="NCBI Taxonomy" id="329884"/>
    <lineage>
        <taxon>Eukaryota</taxon>
        <taxon>Fungi</taxon>
        <taxon>Dikarya</taxon>
        <taxon>Ascomycota</taxon>
        <taxon>Pezizomycotina</taxon>
        <taxon>Dothideomycetes</taxon>
        <taxon>Dothideomycetidae</taxon>
        <taxon>Mycosphaerellales</taxon>
        <taxon>Teratosphaeriaceae</taxon>
        <taxon>Friedmanniomyces</taxon>
    </lineage>
</organism>
<dbReference type="InterPro" id="IPR028009">
    <property type="entry name" value="ESCO_Acetyltransf_dom"/>
</dbReference>
<comment type="subcellular location">
    <subcellularLocation>
        <location evidence="1">Nucleus</location>
    </subcellularLocation>
</comment>
<evidence type="ECO:0000256" key="8">
    <source>
        <dbReference type="ARBA" id="ARBA00023306"/>
    </source>
</evidence>
<feature type="compositionally biased region" description="Pro residues" evidence="10">
    <location>
        <begin position="43"/>
        <end position="53"/>
    </location>
</feature>